<accession>A0A1J5P8H9</accession>
<gene>
    <name evidence="1" type="ORF">GALL_546940</name>
</gene>
<protein>
    <submittedName>
        <fullName evidence="1">Uncharacterized protein</fullName>
    </submittedName>
</protein>
<reference evidence="1" key="1">
    <citation type="submission" date="2016-10" db="EMBL/GenBank/DDBJ databases">
        <title>Sequence of Gallionella enrichment culture.</title>
        <authorList>
            <person name="Poehlein A."/>
            <person name="Muehling M."/>
            <person name="Daniel R."/>
        </authorList>
    </citation>
    <scope>NUCLEOTIDE SEQUENCE</scope>
</reference>
<dbReference type="AlphaFoldDB" id="A0A1J5P8H9"/>
<proteinExistence type="predicted"/>
<comment type="caution">
    <text evidence="1">The sequence shown here is derived from an EMBL/GenBank/DDBJ whole genome shotgun (WGS) entry which is preliminary data.</text>
</comment>
<sequence length="215" mass="22793">MQTGGHAVHVEEAGAHAGDFFGAVVGQFLHAVEQLHDQRIHAVKALLVAAAFLADLKDLGFGLVEDLRHIAALRIEGVGRDLVAGRNQFAQHGALAHDLGVAADIGGAGHALRQRVQVGQPAGVFGLALVLQMFEHGDHVRRLAGVDQRGDRRIDQFVFIAVEVAVDQQIAGAVPGAVVEQQASQHALLAFDGVRRHPQAGDVVGTRTGIARRRN</sequence>
<dbReference type="EMBL" id="MLJW01008712">
    <property type="protein sequence ID" value="OIQ63764.1"/>
    <property type="molecule type" value="Genomic_DNA"/>
</dbReference>
<evidence type="ECO:0000313" key="1">
    <source>
        <dbReference type="EMBL" id="OIQ63764.1"/>
    </source>
</evidence>
<name>A0A1J5P8H9_9ZZZZ</name>
<organism evidence="1">
    <name type="scientific">mine drainage metagenome</name>
    <dbReference type="NCBI Taxonomy" id="410659"/>
    <lineage>
        <taxon>unclassified sequences</taxon>
        <taxon>metagenomes</taxon>
        <taxon>ecological metagenomes</taxon>
    </lineage>
</organism>